<dbReference type="STRING" id="635013.TherJR_0918"/>
<sequence length="158" mass="18408">MEDKIRDYAEEIKSLFRSLLKNFRCQMLEQISDYGFTVPQLMLMQELYNYPEITLKELSERMGLAKSTVSGIVDRLEQQGAVTRLRDTGDRRTVKISLTSRMLEIKESMNMIKHNYLAGLLEGVDRAEIEKIIYGLKRLNSLMESKSKRLNNIDIEPK</sequence>
<dbReference type="RefSeq" id="WP_013119803.1">
    <property type="nucleotide sequence ID" value="NC_014152.1"/>
</dbReference>
<keyword evidence="1" id="KW-0805">Transcription regulation</keyword>
<feature type="domain" description="HTH marR-type" evidence="4">
    <location>
        <begin position="1"/>
        <end position="141"/>
    </location>
</feature>
<dbReference type="Proteomes" id="UP000002377">
    <property type="component" value="Chromosome"/>
</dbReference>
<organism evidence="5 6">
    <name type="scientific">Thermincola potens (strain JR)</name>
    <dbReference type="NCBI Taxonomy" id="635013"/>
    <lineage>
        <taxon>Bacteria</taxon>
        <taxon>Bacillati</taxon>
        <taxon>Bacillota</taxon>
        <taxon>Clostridia</taxon>
        <taxon>Eubacteriales</taxon>
        <taxon>Thermincolaceae</taxon>
        <taxon>Thermincola</taxon>
    </lineage>
</organism>
<evidence type="ECO:0000259" key="4">
    <source>
        <dbReference type="PROSITE" id="PS50995"/>
    </source>
</evidence>
<proteinExistence type="predicted"/>
<name>D5XDD6_THEPJ</name>
<evidence type="ECO:0000313" key="5">
    <source>
        <dbReference type="EMBL" id="ADG81784.1"/>
    </source>
</evidence>
<dbReference type="PRINTS" id="PR00598">
    <property type="entry name" value="HTHMARR"/>
</dbReference>
<dbReference type="EMBL" id="CP002028">
    <property type="protein sequence ID" value="ADG81784.1"/>
    <property type="molecule type" value="Genomic_DNA"/>
</dbReference>
<dbReference type="eggNOG" id="COG1846">
    <property type="taxonomic scope" value="Bacteria"/>
</dbReference>
<evidence type="ECO:0000256" key="3">
    <source>
        <dbReference type="ARBA" id="ARBA00023163"/>
    </source>
</evidence>
<dbReference type="GO" id="GO:0043565">
    <property type="term" value="F:sequence-specific DNA binding"/>
    <property type="evidence" value="ECO:0007669"/>
    <property type="project" value="InterPro"/>
</dbReference>
<dbReference type="Gene3D" id="1.10.10.10">
    <property type="entry name" value="Winged helix-like DNA-binding domain superfamily/Winged helix DNA-binding domain"/>
    <property type="match status" value="1"/>
</dbReference>
<evidence type="ECO:0000256" key="2">
    <source>
        <dbReference type="ARBA" id="ARBA00023125"/>
    </source>
</evidence>
<dbReference type="Pfam" id="PF01047">
    <property type="entry name" value="MarR"/>
    <property type="match status" value="1"/>
</dbReference>
<dbReference type="KEGG" id="tjr:TherJR_0918"/>
<evidence type="ECO:0000313" key="6">
    <source>
        <dbReference type="Proteomes" id="UP000002377"/>
    </source>
</evidence>
<dbReference type="InterPro" id="IPR000485">
    <property type="entry name" value="AsnC-type_HTH_dom"/>
</dbReference>
<dbReference type="HOGENOM" id="CLU_083287_27_7_9"/>
<evidence type="ECO:0000256" key="1">
    <source>
        <dbReference type="ARBA" id="ARBA00023015"/>
    </source>
</evidence>
<gene>
    <name evidence="5" type="ordered locus">TherJR_0918</name>
</gene>
<dbReference type="InterPro" id="IPR036390">
    <property type="entry name" value="WH_DNA-bd_sf"/>
</dbReference>
<dbReference type="PROSITE" id="PS50995">
    <property type="entry name" value="HTH_MARR_2"/>
    <property type="match status" value="1"/>
</dbReference>
<keyword evidence="3" id="KW-0804">Transcription</keyword>
<dbReference type="GO" id="GO:0003700">
    <property type="term" value="F:DNA-binding transcription factor activity"/>
    <property type="evidence" value="ECO:0007669"/>
    <property type="project" value="InterPro"/>
</dbReference>
<dbReference type="InterPro" id="IPR036388">
    <property type="entry name" value="WH-like_DNA-bd_sf"/>
</dbReference>
<keyword evidence="6" id="KW-1185">Reference proteome</keyword>
<reference evidence="5 6" key="1">
    <citation type="submission" date="2010-05" db="EMBL/GenBank/DDBJ databases">
        <title>Complete sequence of Thermincola sp. JR.</title>
        <authorList>
            <consortium name="US DOE Joint Genome Institute"/>
            <person name="Lucas S."/>
            <person name="Copeland A."/>
            <person name="Lapidus A."/>
            <person name="Cheng J.-F."/>
            <person name="Bruce D."/>
            <person name="Goodwin L."/>
            <person name="Pitluck S."/>
            <person name="Chertkov O."/>
            <person name="Detter J.C."/>
            <person name="Han C."/>
            <person name="Tapia R."/>
            <person name="Land M."/>
            <person name="Hauser L."/>
            <person name="Kyrpides N."/>
            <person name="Mikhailova N."/>
            <person name="Hazen T.C."/>
            <person name="Woyke T."/>
        </authorList>
    </citation>
    <scope>NUCLEOTIDE SEQUENCE [LARGE SCALE GENOMIC DNA]</scope>
    <source>
        <strain evidence="5 6">JR</strain>
    </source>
</reference>
<protein>
    <submittedName>
        <fullName evidence="5">Transcriptional regulator, MarR family</fullName>
    </submittedName>
</protein>
<dbReference type="InterPro" id="IPR000835">
    <property type="entry name" value="HTH_MarR-typ"/>
</dbReference>
<dbReference type="AlphaFoldDB" id="D5XDD6"/>
<dbReference type="PANTHER" id="PTHR42756:SF1">
    <property type="entry name" value="TRANSCRIPTIONAL REPRESSOR OF EMRAB OPERON"/>
    <property type="match status" value="1"/>
</dbReference>
<dbReference type="PANTHER" id="PTHR42756">
    <property type="entry name" value="TRANSCRIPTIONAL REGULATOR, MARR"/>
    <property type="match status" value="1"/>
</dbReference>
<dbReference type="OrthoDB" id="49580at2"/>
<dbReference type="SMART" id="SM00347">
    <property type="entry name" value="HTH_MARR"/>
    <property type="match status" value="1"/>
</dbReference>
<keyword evidence="2" id="KW-0238">DNA-binding</keyword>
<dbReference type="SUPFAM" id="SSF46785">
    <property type="entry name" value="Winged helix' DNA-binding domain"/>
    <property type="match status" value="1"/>
</dbReference>
<accession>D5XDD6</accession>
<dbReference type="PRINTS" id="PR00033">
    <property type="entry name" value="HTHASNC"/>
</dbReference>